<name>A0A6J7QA60_9ZZZZ</name>
<proteinExistence type="predicted"/>
<dbReference type="AlphaFoldDB" id="A0A6J7QA60"/>
<organism evidence="1">
    <name type="scientific">freshwater metagenome</name>
    <dbReference type="NCBI Taxonomy" id="449393"/>
    <lineage>
        <taxon>unclassified sequences</taxon>
        <taxon>metagenomes</taxon>
        <taxon>ecological metagenomes</taxon>
    </lineage>
</organism>
<reference evidence="1" key="1">
    <citation type="submission" date="2020-05" db="EMBL/GenBank/DDBJ databases">
        <authorList>
            <person name="Chiriac C."/>
            <person name="Salcher M."/>
            <person name="Ghai R."/>
            <person name="Kavagutti S V."/>
        </authorList>
    </citation>
    <scope>NUCLEOTIDE SEQUENCE</scope>
</reference>
<accession>A0A6J7QA60</accession>
<protein>
    <submittedName>
        <fullName evidence="1">Unannotated protein</fullName>
    </submittedName>
</protein>
<dbReference type="EMBL" id="CAFBPE010000098">
    <property type="protein sequence ID" value="CAB5013169.1"/>
    <property type="molecule type" value="Genomic_DNA"/>
</dbReference>
<evidence type="ECO:0000313" key="1">
    <source>
        <dbReference type="EMBL" id="CAB5013169.1"/>
    </source>
</evidence>
<gene>
    <name evidence="1" type="ORF">UFOPK4065_01034</name>
</gene>
<sequence>MDIVIGATISILGTFAFNFWLSSRAESKRWDADRLRALTDARIDFQRALGRIEAMAAKHFEITQPRKRPEIVEQIVDKAWYSLEELAVLFPRAELDIKALQQSLVARVEFAFDSLENTNSHDFYTTNLKPDEKSIRDLQDRVLRKCQEIVGIK</sequence>